<sequence>MSLGMGSPDNMVFPENVIKIFCIRSAAQRGCKNIFHNVYHTLKKKL</sequence>
<dbReference type="EMBL" id="CVTF01000029">
    <property type="protein sequence ID" value="CRY98923.1"/>
    <property type="molecule type" value="Genomic_DNA"/>
</dbReference>
<dbReference type="Proteomes" id="UP000182715">
    <property type="component" value="Unassembled WGS sequence"/>
</dbReference>
<dbReference type="AlphaFoldDB" id="A0A0H5QTD7"/>
<reference evidence="1 2" key="1">
    <citation type="submission" date="2014-11" db="EMBL/GenBank/DDBJ databases">
        <authorList>
            <person name="Diene M.Seydina."/>
        </authorList>
    </citation>
    <scope>NUCLEOTIDE SEQUENCE [LARGE SCALE GENOMIC DNA]</scope>
    <source>
        <strain evidence="1 2">Neisseria meningitidis CHUV</strain>
    </source>
</reference>
<name>A0A0H5QTD7_NEIMI</name>
<protein>
    <submittedName>
        <fullName evidence="1">Uncharacterized protein</fullName>
    </submittedName>
</protein>
<organism evidence="1 2">
    <name type="scientific">Neisseria meningitidis serogroup B</name>
    <dbReference type="NCBI Taxonomy" id="491"/>
    <lineage>
        <taxon>Bacteria</taxon>
        <taxon>Pseudomonadati</taxon>
        <taxon>Pseudomonadota</taxon>
        <taxon>Betaproteobacteria</taxon>
        <taxon>Neisseriales</taxon>
        <taxon>Neisseriaceae</taxon>
        <taxon>Neisseria</taxon>
    </lineage>
</organism>
<evidence type="ECO:0000313" key="1">
    <source>
        <dbReference type="EMBL" id="CRY98923.1"/>
    </source>
</evidence>
<evidence type="ECO:0000313" key="2">
    <source>
        <dbReference type="Proteomes" id="UP000182715"/>
    </source>
</evidence>
<proteinExistence type="predicted"/>
<accession>A0A0H5QTD7</accession>